<reference evidence="2 3" key="1">
    <citation type="submission" date="2018-11" db="EMBL/GenBank/DDBJ databases">
        <authorList>
            <consortium name="Pathogen Informatics"/>
        </authorList>
    </citation>
    <scope>NUCLEOTIDE SEQUENCE [LARGE SCALE GENOMIC DNA]</scope>
</reference>
<evidence type="ECO:0000313" key="2">
    <source>
        <dbReference type="EMBL" id="VDP15340.1"/>
    </source>
</evidence>
<dbReference type="AlphaFoldDB" id="A0A183GBM0"/>
<proteinExistence type="predicted"/>
<dbReference type="OrthoDB" id="73680at2759"/>
<feature type="region of interest" description="Disordered" evidence="1">
    <location>
        <begin position="1"/>
        <end position="26"/>
    </location>
</feature>
<organism evidence="3 4">
    <name type="scientific">Heligmosomoides polygyrus</name>
    <name type="common">Parasitic roundworm</name>
    <dbReference type="NCBI Taxonomy" id="6339"/>
    <lineage>
        <taxon>Eukaryota</taxon>
        <taxon>Metazoa</taxon>
        <taxon>Ecdysozoa</taxon>
        <taxon>Nematoda</taxon>
        <taxon>Chromadorea</taxon>
        <taxon>Rhabditida</taxon>
        <taxon>Rhabditina</taxon>
        <taxon>Rhabditomorpha</taxon>
        <taxon>Strongyloidea</taxon>
        <taxon>Heligmosomidae</taxon>
        <taxon>Heligmosomoides</taxon>
    </lineage>
</organism>
<evidence type="ECO:0000256" key="1">
    <source>
        <dbReference type="SAM" id="MobiDB-lite"/>
    </source>
</evidence>
<name>A0A183GBM0_HELPZ</name>
<evidence type="ECO:0000313" key="4">
    <source>
        <dbReference type="WBParaSite" id="HPBE_0001950701-mRNA-1"/>
    </source>
</evidence>
<accession>A0A183GBM0</accession>
<evidence type="ECO:0000313" key="3">
    <source>
        <dbReference type="Proteomes" id="UP000050761"/>
    </source>
</evidence>
<keyword evidence="3" id="KW-1185">Reference proteome</keyword>
<dbReference type="EMBL" id="UZAH01031414">
    <property type="protein sequence ID" value="VDP15340.1"/>
    <property type="molecule type" value="Genomic_DNA"/>
</dbReference>
<gene>
    <name evidence="2" type="ORF">HPBE_LOCUS19506</name>
</gene>
<feature type="region of interest" description="Disordered" evidence="1">
    <location>
        <begin position="72"/>
        <end position="92"/>
    </location>
</feature>
<accession>A0A3P8BD58</accession>
<protein>
    <submittedName>
        <fullName evidence="2 4">Uncharacterized protein</fullName>
    </submittedName>
</protein>
<dbReference type="WBParaSite" id="HPBE_0001950701-mRNA-1">
    <property type="protein sequence ID" value="HPBE_0001950701-mRNA-1"/>
    <property type="gene ID" value="HPBE_0001950701"/>
</dbReference>
<sequence>MPDLLKSRSPAPFSYSASPNPDPRLLPSVALQELTSSLNEALASFARSPPVSNVAGEASPQKSFNDHATISEQKMGAVPVPIPEPTFDAMLS</sequence>
<dbReference type="Proteomes" id="UP000050761">
    <property type="component" value="Unassembled WGS sequence"/>
</dbReference>
<reference evidence="4" key="2">
    <citation type="submission" date="2019-09" db="UniProtKB">
        <authorList>
            <consortium name="WormBaseParasite"/>
        </authorList>
    </citation>
    <scope>IDENTIFICATION</scope>
</reference>